<protein>
    <submittedName>
        <fullName evidence="1">Type II toxin-antitoxin system RelE/ParE family toxin</fullName>
    </submittedName>
</protein>
<reference evidence="1 2" key="1">
    <citation type="submission" date="2024-02" db="EMBL/GenBank/DDBJ databases">
        <title>Genome analysis and characterization of Microbaculum marinisediminis sp. nov., isolated from marine sediment.</title>
        <authorList>
            <person name="Du Z.-J."/>
            <person name="Ye Y.-Q."/>
            <person name="Zhang Z.-R."/>
            <person name="Yuan S.-M."/>
            <person name="Zhang X.-Y."/>
        </authorList>
    </citation>
    <scope>NUCLEOTIDE SEQUENCE [LARGE SCALE GENOMIC DNA]</scope>
    <source>
        <strain evidence="1 2">SDUM1044001</strain>
    </source>
</reference>
<evidence type="ECO:0000313" key="2">
    <source>
        <dbReference type="Proteomes" id="UP001378188"/>
    </source>
</evidence>
<comment type="caution">
    <text evidence="1">The sequence shown here is derived from an EMBL/GenBank/DDBJ whole genome shotgun (WGS) entry which is preliminary data.</text>
</comment>
<dbReference type="EMBL" id="JAZHOF010000012">
    <property type="protein sequence ID" value="MEJ8574493.1"/>
    <property type="molecule type" value="Genomic_DNA"/>
</dbReference>
<evidence type="ECO:0000313" key="1">
    <source>
        <dbReference type="EMBL" id="MEJ8574493.1"/>
    </source>
</evidence>
<dbReference type="SUPFAM" id="SSF143011">
    <property type="entry name" value="RelE-like"/>
    <property type="match status" value="1"/>
</dbReference>
<accession>A0AAW9RW13</accession>
<dbReference type="RefSeq" id="WP_340332194.1">
    <property type="nucleotide sequence ID" value="NZ_JAZHOF010000012.1"/>
</dbReference>
<dbReference type="Pfam" id="PF05015">
    <property type="entry name" value="HigB-like_toxin"/>
    <property type="match status" value="1"/>
</dbReference>
<keyword evidence="2" id="KW-1185">Reference proteome</keyword>
<dbReference type="PANTHER" id="PTHR40266">
    <property type="entry name" value="TOXIN HIGB-1"/>
    <property type="match status" value="1"/>
</dbReference>
<dbReference type="PANTHER" id="PTHR40266:SF2">
    <property type="entry name" value="TOXIN HIGB-1"/>
    <property type="match status" value="1"/>
</dbReference>
<name>A0AAW9RW13_9HYPH</name>
<dbReference type="InterPro" id="IPR035093">
    <property type="entry name" value="RelE/ParE_toxin_dom_sf"/>
</dbReference>
<dbReference type="Proteomes" id="UP001378188">
    <property type="component" value="Unassembled WGS sequence"/>
</dbReference>
<organism evidence="1 2">
    <name type="scientific">Microbaculum marinum</name>
    <dbReference type="NCBI Taxonomy" id="1764581"/>
    <lineage>
        <taxon>Bacteria</taxon>
        <taxon>Pseudomonadati</taxon>
        <taxon>Pseudomonadota</taxon>
        <taxon>Alphaproteobacteria</taxon>
        <taxon>Hyphomicrobiales</taxon>
        <taxon>Tepidamorphaceae</taxon>
        <taxon>Microbaculum</taxon>
    </lineage>
</organism>
<dbReference type="Gene3D" id="3.30.2310.20">
    <property type="entry name" value="RelE-like"/>
    <property type="match status" value="1"/>
</dbReference>
<dbReference type="InterPro" id="IPR007711">
    <property type="entry name" value="HigB-1"/>
</dbReference>
<sequence>MKSDTSGINPAWVRRVVFLLDAVDAAKSPEQLALTGAGFHALKGRMEGRYAMTVTRNWRLTFGWDGENAVDVDLEDYHG</sequence>
<proteinExistence type="predicted"/>
<gene>
    <name evidence="1" type="ORF">V3328_23645</name>
</gene>
<dbReference type="AlphaFoldDB" id="A0AAW9RW13"/>